<evidence type="ECO:0000256" key="1">
    <source>
        <dbReference type="ARBA" id="ARBA00004651"/>
    </source>
</evidence>
<dbReference type="InterPro" id="IPR001182">
    <property type="entry name" value="FtsW/RodA"/>
</dbReference>
<comment type="catalytic activity">
    <reaction evidence="15 16">
        <text>[GlcNAc-(1-&gt;4)-Mur2Ac(oyl-L-Ala-gamma-D-Glu-L-Lys-D-Ala-D-Ala)](n)-di-trans,octa-cis-undecaprenyl diphosphate + beta-D-GlcNAc-(1-&gt;4)-Mur2Ac(oyl-L-Ala-gamma-D-Glu-L-Lys-D-Ala-D-Ala)-di-trans,octa-cis-undecaprenyl diphosphate = [GlcNAc-(1-&gt;4)-Mur2Ac(oyl-L-Ala-gamma-D-Glu-L-Lys-D-Ala-D-Ala)](n+1)-di-trans,octa-cis-undecaprenyl diphosphate + di-trans,octa-cis-undecaprenyl diphosphate + H(+)</text>
        <dbReference type="Rhea" id="RHEA:23708"/>
        <dbReference type="Rhea" id="RHEA-COMP:9602"/>
        <dbReference type="Rhea" id="RHEA-COMP:9603"/>
        <dbReference type="ChEBI" id="CHEBI:15378"/>
        <dbReference type="ChEBI" id="CHEBI:58405"/>
        <dbReference type="ChEBI" id="CHEBI:60033"/>
        <dbReference type="ChEBI" id="CHEBI:78435"/>
        <dbReference type="EC" id="2.4.99.28"/>
    </reaction>
</comment>
<dbReference type="GO" id="GO:0032153">
    <property type="term" value="C:cell division site"/>
    <property type="evidence" value="ECO:0007669"/>
    <property type="project" value="UniProtKB-UniRule"/>
</dbReference>
<dbReference type="Proteomes" id="UP000561045">
    <property type="component" value="Unassembled WGS sequence"/>
</dbReference>
<feature type="transmembrane region" description="Helical" evidence="16">
    <location>
        <begin position="381"/>
        <end position="400"/>
    </location>
</feature>
<dbReference type="NCBIfam" id="TIGR02614">
    <property type="entry name" value="ftsW"/>
    <property type="match status" value="1"/>
</dbReference>
<feature type="transmembrane region" description="Helical" evidence="16">
    <location>
        <begin position="224"/>
        <end position="242"/>
    </location>
</feature>
<evidence type="ECO:0000313" key="18">
    <source>
        <dbReference type="Proteomes" id="UP000561045"/>
    </source>
</evidence>
<evidence type="ECO:0000256" key="4">
    <source>
        <dbReference type="ARBA" id="ARBA00022618"/>
    </source>
</evidence>
<dbReference type="GO" id="GO:0005886">
    <property type="term" value="C:plasma membrane"/>
    <property type="evidence" value="ECO:0007669"/>
    <property type="project" value="UniProtKB-SubCell"/>
</dbReference>
<dbReference type="PANTHER" id="PTHR30474">
    <property type="entry name" value="CELL CYCLE PROTEIN"/>
    <property type="match status" value="1"/>
</dbReference>
<comment type="pathway">
    <text evidence="2 16">Cell wall biogenesis; peptidoglycan biosynthesis.</text>
</comment>
<keyword evidence="18" id="KW-1185">Reference proteome</keyword>
<dbReference type="EC" id="2.4.99.28" evidence="16"/>
<organism evidence="17 18">
    <name type="scientific">Niveibacterium umoris</name>
    <dbReference type="NCBI Taxonomy" id="1193620"/>
    <lineage>
        <taxon>Bacteria</taxon>
        <taxon>Pseudomonadati</taxon>
        <taxon>Pseudomonadota</taxon>
        <taxon>Betaproteobacteria</taxon>
        <taxon>Rhodocyclales</taxon>
        <taxon>Rhodocyclaceae</taxon>
        <taxon>Niveibacterium</taxon>
    </lineage>
</organism>
<dbReference type="GO" id="GO:0071555">
    <property type="term" value="P:cell wall organization"/>
    <property type="evidence" value="ECO:0007669"/>
    <property type="project" value="UniProtKB-KW"/>
</dbReference>
<comment type="function">
    <text evidence="16">Peptidoglycan polymerase that is essential for cell division.</text>
</comment>
<keyword evidence="8 16" id="KW-0133">Cell shape</keyword>
<keyword evidence="4 16" id="KW-0132">Cell division</keyword>
<protein>
    <recommendedName>
        <fullName evidence="16">Probable peptidoglycan glycosyltransferase FtsW</fullName>
        <shortName evidence="16">PGT</shortName>
        <ecNumber evidence="16">2.4.99.28</ecNumber>
    </recommendedName>
    <alternativeName>
        <fullName evidence="16">Cell division protein FtsW</fullName>
    </alternativeName>
    <alternativeName>
        <fullName evidence="16">Cell wall polymerase</fullName>
    </alternativeName>
    <alternativeName>
        <fullName evidence="16">Peptidoglycan polymerase</fullName>
        <shortName evidence="16">PG polymerase</shortName>
    </alternativeName>
</protein>
<evidence type="ECO:0000256" key="14">
    <source>
        <dbReference type="ARBA" id="ARBA00038053"/>
    </source>
</evidence>
<dbReference type="UniPathway" id="UPA00219"/>
<keyword evidence="6 16" id="KW-0808">Transferase</keyword>
<dbReference type="GO" id="GO:0008955">
    <property type="term" value="F:peptidoglycan glycosyltransferase activity"/>
    <property type="evidence" value="ECO:0007669"/>
    <property type="project" value="UniProtKB-UniRule"/>
</dbReference>
<dbReference type="GO" id="GO:0008360">
    <property type="term" value="P:regulation of cell shape"/>
    <property type="evidence" value="ECO:0007669"/>
    <property type="project" value="UniProtKB-KW"/>
</dbReference>
<dbReference type="Pfam" id="PF01098">
    <property type="entry name" value="FTSW_RODA_SPOVE"/>
    <property type="match status" value="1"/>
</dbReference>
<evidence type="ECO:0000256" key="2">
    <source>
        <dbReference type="ARBA" id="ARBA00004752"/>
    </source>
</evidence>
<evidence type="ECO:0000256" key="7">
    <source>
        <dbReference type="ARBA" id="ARBA00022692"/>
    </source>
</evidence>
<evidence type="ECO:0000256" key="5">
    <source>
        <dbReference type="ARBA" id="ARBA00022676"/>
    </source>
</evidence>
<evidence type="ECO:0000256" key="11">
    <source>
        <dbReference type="ARBA" id="ARBA00023136"/>
    </source>
</evidence>
<name>A0A840BNG5_9RHOO</name>
<dbReference type="EMBL" id="JACIET010000002">
    <property type="protein sequence ID" value="MBB4014520.1"/>
    <property type="molecule type" value="Genomic_DNA"/>
</dbReference>
<feature type="transmembrane region" description="Helical" evidence="16">
    <location>
        <begin position="111"/>
        <end position="131"/>
    </location>
</feature>
<feature type="transmembrane region" description="Helical" evidence="16">
    <location>
        <begin position="81"/>
        <end position="105"/>
    </location>
</feature>
<dbReference type="GO" id="GO:0043093">
    <property type="term" value="P:FtsZ-dependent cytokinesis"/>
    <property type="evidence" value="ECO:0007669"/>
    <property type="project" value="UniProtKB-UniRule"/>
</dbReference>
<keyword evidence="11 16" id="KW-0472">Membrane</keyword>
<keyword evidence="16" id="KW-0997">Cell inner membrane</keyword>
<dbReference type="GO" id="GO:0009252">
    <property type="term" value="P:peptidoglycan biosynthetic process"/>
    <property type="evidence" value="ECO:0007669"/>
    <property type="project" value="UniProtKB-UniRule"/>
</dbReference>
<sequence length="413" mass="44834">MSLRDRVGGFFVRPEPALPMGSHAAHRAVGRLTGAPATPRELDPMLIWSAAALLLFGVVMVFSSSIATAEGNRFTHYQPAFFLVRHVVFLLIGLTAGAMVFQVPIATLQKLAPTFFAVGVVLLLLVLIPHVGRDVNGARRWIGFGFANLQPSELMKLGVALYAADYTVRKLGDMKSFRRGFLPLAAVVLCVGFLLLREPDFGAFVVITAIAFGILFLGGINARIFGLLIAVAIIGFVLLIWLSPYRRERILGFMDPWQDAFGKGYQLSHALIAFGRGEWFGVGLGASVEKLFYLPEAHTDFLLAVIAEELGFVGVMTVVALFAILVQRAFSIGRQAHTIERHFAGLVAQGIGIWLGVQSFINMGVNMGLLPTKGLTLPMMSFGGSGILANCLALAVLLRIDWENRQLTRGGRP</sequence>
<evidence type="ECO:0000256" key="10">
    <source>
        <dbReference type="ARBA" id="ARBA00022989"/>
    </source>
</evidence>
<keyword evidence="5 16" id="KW-0328">Glycosyltransferase</keyword>
<evidence type="ECO:0000256" key="6">
    <source>
        <dbReference type="ARBA" id="ARBA00022679"/>
    </source>
</evidence>
<feature type="transmembrane region" description="Helical" evidence="16">
    <location>
        <begin position="310"/>
        <end position="330"/>
    </location>
</feature>
<feature type="transmembrane region" description="Helical" evidence="16">
    <location>
        <begin position="177"/>
        <end position="195"/>
    </location>
</feature>
<evidence type="ECO:0000313" key="17">
    <source>
        <dbReference type="EMBL" id="MBB4014520.1"/>
    </source>
</evidence>
<dbReference type="AlphaFoldDB" id="A0A840BNG5"/>
<keyword evidence="9 16" id="KW-0573">Peptidoglycan synthesis</keyword>
<keyword evidence="13 16" id="KW-0961">Cell wall biogenesis/degradation</keyword>
<feature type="transmembrane region" description="Helical" evidence="16">
    <location>
        <begin position="46"/>
        <end position="69"/>
    </location>
</feature>
<comment type="caution">
    <text evidence="17">The sequence shown here is derived from an EMBL/GenBank/DDBJ whole genome shotgun (WGS) entry which is preliminary data.</text>
</comment>
<feature type="transmembrane region" description="Helical" evidence="16">
    <location>
        <begin position="201"/>
        <end position="217"/>
    </location>
</feature>
<evidence type="ECO:0000256" key="15">
    <source>
        <dbReference type="ARBA" id="ARBA00049902"/>
    </source>
</evidence>
<evidence type="ECO:0000256" key="12">
    <source>
        <dbReference type="ARBA" id="ARBA00023306"/>
    </source>
</evidence>
<proteinExistence type="inferred from homology"/>
<dbReference type="InterPro" id="IPR013437">
    <property type="entry name" value="FtsW"/>
</dbReference>
<keyword evidence="7 16" id="KW-0812">Transmembrane</keyword>
<keyword evidence="12 16" id="KW-0131">Cell cycle</keyword>
<keyword evidence="3 16" id="KW-1003">Cell membrane</keyword>
<dbReference type="PANTHER" id="PTHR30474:SF2">
    <property type="entry name" value="PEPTIDOGLYCAN GLYCOSYLTRANSFERASE FTSW-RELATED"/>
    <property type="match status" value="1"/>
</dbReference>
<dbReference type="HAMAP" id="MF_00913">
    <property type="entry name" value="PGT_FtsW_proteobact"/>
    <property type="match status" value="1"/>
</dbReference>
<evidence type="ECO:0000256" key="8">
    <source>
        <dbReference type="ARBA" id="ARBA00022960"/>
    </source>
</evidence>
<evidence type="ECO:0000256" key="9">
    <source>
        <dbReference type="ARBA" id="ARBA00022984"/>
    </source>
</evidence>
<keyword evidence="10 16" id="KW-1133">Transmembrane helix</keyword>
<comment type="subcellular location">
    <subcellularLocation>
        <location evidence="16">Cell inner membrane</location>
        <topology evidence="16">Multi-pass membrane protein</topology>
    </subcellularLocation>
    <subcellularLocation>
        <location evidence="1">Cell membrane</location>
        <topology evidence="1">Multi-pass membrane protein</topology>
    </subcellularLocation>
    <text evidence="16">Localizes to the division septum.</text>
</comment>
<comment type="similarity">
    <text evidence="14 16">Belongs to the SEDS family. FtsW subfamily.</text>
</comment>
<accession>A0A840BNG5</accession>
<evidence type="ECO:0000256" key="3">
    <source>
        <dbReference type="ARBA" id="ARBA00022475"/>
    </source>
</evidence>
<gene>
    <name evidence="16" type="primary">ftsW</name>
    <name evidence="17" type="ORF">GGR36_003866</name>
</gene>
<dbReference type="GO" id="GO:0015648">
    <property type="term" value="F:lipid-linked peptidoglycan transporter activity"/>
    <property type="evidence" value="ECO:0007669"/>
    <property type="project" value="TreeGrafter"/>
</dbReference>
<reference evidence="17 18" key="1">
    <citation type="submission" date="2020-08" db="EMBL/GenBank/DDBJ databases">
        <title>Genomic Encyclopedia of Type Strains, Phase IV (KMG-IV): sequencing the most valuable type-strain genomes for metagenomic binning, comparative biology and taxonomic classification.</title>
        <authorList>
            <person name="Goeker M."/>
        </authorList>
    </citation>
    <scope>NUCLEOTIDE SEQUENCE [LARGE SCALE GENOMIC DNA]</scope>
    <source>
        <strain evidence="17 18">DSM 106739</strain>
    </source>
</reference>
<evidence type="ECO:0000256" key="16">
    <source>
        <dbReference type="HAMAP-Rule" id="MF_00913"/>
    </source>
</evidence>
<evidence type="ECO:0000256" key="13">
    <source>
        <dbReference type="ARBA" id="ARBA00023316"/>
    </source>
</evidence>
<feature type="transmembrane region" description="Helical" evidence="16">
    <location>
        <begin position="342"/>
        <end position="361"/>
    </location>
</feature>